<organism evidence="2 3">
    <name type="scientific">Rheinheimera marina</name>
    <dbReference type="NCBI Taxonomy" id="1774958"/>
    <lineage>
        <taxon>Bacteria</taxon>
        <taxon>Pseudomonadati</taxon>
        <taxon>Pseudomonadota</taxon>
        <taxon>Gammaproteobacteria</taxon>
        <taxon>Chromatiales</taxon>
        <taxon>Chromatiaceae</taxon>
        <taxon>Rheinheimera</taxon>
    </lineage>
</organism>
<evidence type="ECO:0000313" key="2">
    <source>
        <dbReference type="EMBL" id="MFC4654476.1"/>
    </source>
</evidence>
<dbReference type="EMBL" id="JBHSGB010000005">
    <property type="protein sequence ID" value="MFC4654476.1"/>
    <property type="molecule type" value="Genomic_DNA"/>
</dbReference>
<sequence length="214" mass="23567">MKPLLIATALLCSLPVHADTLFNYDGFYARMKKSEKAEFSDITLAFELQKAGTTEPCVVDKALITTDISEAPLTQAANGELVLPYDQVLNDNKALIRLIQPAGEAQCDLNFKLRSRLPIAEKTELKVLQRMHSQFDQLLDSLAGVSKYWLPEVQGLTLHFAAEVVASSANPKVQAALQCEQKSCQLMLTHALPEGAIIEFSQTPLYATPLLVRP</sequence>
<accession>A0ABV9JIU3</accession>
<proteinExistence type="predicted"/>
<evidence type="ECO:0000313" key="3">
    <source>
        <dbReference type="Proteomes" id="UP001595962"/>
    </source>
</evidence>
<dbReference type="RefSeq" id="WP_377332396.1">
    <property type="nucleotide sequence ID" value="NZ_JBHSGB010000005.1"/>
</dbReference>
<dbReference type="Proteomes" id="UP001595962">
    <property type="component" value="Unassembled WGS sequence"/>
</dbReference>
<gene>
    <name evidence="2" type="ORF">ACFO3I_05500</name>
</gene>
<keyword evidence="1" id="KW-0732">Signal</keyword>
<protein>
    <submittedName>
        <fullName evidence="2">DUF2987 domain-containing protein</fullName>
    </submittedName>
</protein>
<keyword evidence="3" id="KW-1185">Reference proteome</keyword>
<feature type="chain" id="PRO_5045534921" evidence="1">
    <location>
        <begin position="19"/>
        <end position="214"/>
    </location>
</feature>
<dbReference type="Pfam" id="PF11205">
    <property type="entry name" value="DUF2987"/>
    <property type="match status" value="1"/>
</dbReference>
<comment type="caution">
    <text evidence="2">The sequence shown here is derived from an EMBL/GenBank/DDBJ whole genome shotgun (WGS) entry which is preliminary data.</text>
</comment>
<evidence type="ECO:0000256" key="1">
    <source>
        <dbReference type="SAM" id="SignalP"/>
    </source>
</evidence>
<dbReference type="InterPro" id="IPR021370">
    <property type="entry name" value="DUF2987"/>
</dbReference>
<feature type="signal peptide" evidence="1">
    <location>
        <begin position="1"/>
        <end position="18"/>
    </location>
</feature>
<reference evidence="3" key="1">
    <citation type="journal article" date="2019" name="Int. J. Syst. Evol. Microbiol.">
        <title>The Global Catalogue of Microorganisms (GCM) 10K type strain sequencing project: providing services to taxonomists for standard genome sequencing and annotation.</title>
        <authorList>
            <consortium name="The Broad Institute Genomics Platform"/>
            <consortium name="The Broad Institute Genome Sequencing Center for Infectious Disease"/>
            <person name="Wu L."/>
            <person name="Ma J."/>
        </authorList>
    </citation>
    <scope>NUCLEOTIDE SEQUENCE [LARGE SCALE GENOMIC DNA]</scope>
    <source>
        <strain evidence="3">DT28</strain>
    </source>
</reference>
<name>A0ABV9JIU3_9GAMM</name>